<gene>
    <name evidence="5" type="ORF">QFW96_17370</name>
</gene>
<keyword evidence="2" id="KW-0288">FMN</keyword>
<dbReference type="PANTHER" id="PTHR23026">
    <property type="entry name" value="NADPH NITROREDUCTASE"/>
    <property type="match status" value="1"/>
</dbReference>
<sequence>MELTEAMRTVGTCRYFAPDPVPDEVLHQAFDAARFGPQGGNRQPVRWIVVRDPQRKQALADLYLPMWKAYLGGIGDGSVNVGAMPKAVRDADHFAEHLAEVPAIVVVCAEIDGLHPTDLELDRLSVVGGASIYPTMQNFCLALRDQGVASAVTTLLCHAEPEVRALLEIPDGVLTAAHVAVGYPQKRFPTKLTRSPVEDIVASETYTRPYFAASAV</sequence>
<reference evidence="5 6" key="1">
    <citation type="submission" date="2023-04" db="EMBL/GenBank/DDBJ databases">
        <title>Draft genome sequence of Saccharopolyspora sp. TS4A08 isolated from sweet potato rhizospheric soil.</title>
        <authorList>
            <person name="Suksaard P."/>
            <person name="Duangmal K."/>
        </authorList>
    </citation>
    <scope>NUCLEOTIDE SEQUENCE [LARGE SCALE GENOMIC DNA]</scope>
    <source>
        <strain evidence="5 6">TS4A08</strain>
    </source>
</reference>
<dbReference type="InterPro" id="IPR050627">
    <property type="entry name" value="Nitroreductase/BluB"/>
</dbReference>
<evidence type="ECO:0000313" key="5">
    <source>
        <dbReference type="EMBL" id="MDI2030405.1"/>
    </source>
</evidence>
<dbReference type="Pfam" id="PF00881">
    <property type="entry name" value="Nitroreductase"/>
    <property type="match status" value="1"/>
</dbReference>
<evidence type="ECO:0000313" key="6">
    <source>
        <dbReference type="Proteomes" id="UP001237595"/>
    </source>
</evidence>
<dbReference type="SUPFAM" id="SSF55469">
    <property type="entry name" value="FMN-dependent nitroreductase-like"/>
    <property type="match status" value="1"/>
</dbReference>
<dbReference type="Proteomes" id="UP001237595">
    <property type="component" value="Unassembled WGS sequence"/>
</dbReference>
<evidence type="ECO:0000256" key="2">
    <source>
        <dbReference type="ARBA" id="ARBA00022643"/>
    </source>
</evidence>
<proteinExistence type="predicted"/>
<evidence type="ECO:0000259" key="4">
    <source>
        <dbReference type="Pfam" id="PF00881"/>
    </source>
</evidence>
<evidence type="ECO:0000256" key="3">
    <source>
        <dbReference type="ARBA" id="ARBA00023002"/>
    </source>
</evidence>
<dbReference type="CDD" id="cd02062">
    <property type="entry name" value="Nitro_FMN_reductase"/>
    <property type="match status" value="1"/>
</dbReference>
<dbReference type="RefSeq" id="WP_281456716.1">
    <property type="nucleotide sequence ID" value="NZ_JASAOF010000010.1"/>
</dbReference>
<feature type="domain" description="Nitroreductase" evidence="4">
    <location>
        <begin position="12"/>
        <end position="183"/>
    </location>
</feature>
<dbReference type="EMBL" id="JASAOF010000010">
    <property type="protein sequence ID" value="MDI2030405.1"/>
    <property type="molecule type" value="Genomic_DNA"/>
</dbReference>
<name>A0ABT6PRF1_9PSEU</name>
<protein>
    <submittedName>
        <fullName evidence="5">Nitroreductase family protein</fullName>
    </submittedName>
</protein>
<keyword evidence="1" id="KW-0285">Flavoprotein</keyword>
<dbReference type="InterPro" id="IPR029479">
    <property type="entry name" value="Nitroreductase"/>
</dbReference>
<organism evidence="5 6">
    <name type="scientific">Saccharopolyspora ipomoeae</name>
    <dbReference type="NCBI Taxonomy" id="3042027"/>
    <lineage>
        <taxon>Bacteria</taxon>
        <taxon>Bacillati</taxon>
        <taxon>Actinomycetota</taxon>
        <taxon>Actinomycetes</taxon>
        <taxon>Pseudonocardiales</taxon>
        <taxon>Pseudonocardiaceae</taxon>
        <taxon>Saccharopolyspora</taxon>
    </lineage>
</organism>
<evidence type="ECO:0000256" key="1">
    <source>
        <dbReference type="ARBA" id="ARBA00022630"/>
    </source>
</evidence>
<dbReference type="PANTHER" id="PTHR23026:SF90">
    <property type="entry name" value="IODOTYROSINE DEIODINASE 1"/>
    <property type="match status" value="1"/>
</dbReference>
<dbReference type="Gene3D" id="3.40.109.10">
    <property type="entry name" value="NADH Oxidase"/>
    <property type="match status" value="1"/>
</dbReference>
<keyword evidence="3" id="KW-0560">Oxidoreductase</keyword>
<comment type="caution">
    <text evidence="5">The sequence shown here is derived from an EMBL/GenBank/DDBJ whole genome shotgun (WGS) entry which is preliminary data.</text>
</comment>
<dbReference type="InterPro" id="IPR000415">
    <property type="entry name" value="Nitroreductase-like"/>
</dbReference>
<keyword evidence="6" id="KW-1185">Reference proteome</keyword>
<accession>A0ABT6PRF1</accession>